<gene>
    <name evidence="2" type="ORF">WN944_000037</name>
</gene>
<evidence type="ECO:0000313" key="2">
    <source>
        <dbReference type="EMBL" id="KAK9207691.1"/>
    </source>
</evidence>
<protein>
    <submittedName>
        <fullName evidence="2">Uncharacterized protein</fullName>
    </submittedName>
</protein>
<reference evidence="2 3" key="1">
    <citation type="submission" date="2024-05" db="EMBL/GenBank/DDBJ databases">
        <title>Haplotype-resolved chromosome-level genome assembly of Huyou (Citrus changshanensis).</title>
        <authorList>
            <person name="Miao C."/>
            <person name="Chen W."/>
            <person name="Wu Y."/>
            <person name="Wang L."/>
            <person name="Zhao S."/>
            <person name="Grierson D."/>
            <person name="Xu C."/>
            <person name="Chen K."/>
        </authorList>
    </citation>
    <scope>NUCLEOTIDE SEQUENCE [LARGE SCALE GENOMIC DNA]</scope>
    <source>
        <strain evidence="2">01-14</strain>
        <tissue evidence="2">Leaf</tissue>
    </source>
</reference>
<proteinExistence type="predicted"/>
<keyword evidence="3" id="KW-1185">Reference proteome</keyword>
<feature type="compositionally biased region" description="Polar residues" evidence="1">
    <location>
        <begin position="66"/>
        <end position="87"/>
    </location>
</feature>
<organism evidence="2 3">
    <name type="scientific">Citrus x changshan-huyou</name>
    <dbReference type="NCBI Taxonomy" id="2935761"/>
    <lineage>
        <taxon>Eukaryota</taxon>
        <taxon>Viridiplantae</taxon>
        <taxon>Streptophyta</taxon>
        <taxon>Embryophyta</taxon>
        <taxon>Tracheophyta</taxon>
        <taxon>Spermatophyta</taxon>
        <taxon>Magnoliopsida</taxon>
        <taxon>eudicotyledons</taxon>
        <taxon>Gunneridae</taxon>
        <taxon>Pentapetalae</taxon>
        <taxon>rosids</taxon>
        <taxon>malvids</taxon>
        <taxon>Sapindales</taxon>
        <taxon>Rutaceae</taxon>
        <taxon>Aurantioideae</taxon>
        <taxon>Citrus</taxon>
    </lineage>
</organism>
<evidence type="ECO:0000256" key="1">
    <source>
        <dbReference type="SAM" id="MobiDB-lite"/>
    </source>
</evidence>
<accession>A0AAP0MH44</accession>
<dbReference type="EMBL" id="JBCGBO010000004">
    <property type="protein sequence ID" value="KAK9207691.1"/>
    <property type="molecule type" value="Genomic_DNA"/>
</dbReference>
<evidence type="ECO:0000313" key="3">
    <source>
        <dbReference type="Proteomes" id="UP001428341"/>
    </source>
</evidence>
<name>A0AAP0MH44_9ROSI</name>
<feature type="region of interest" description="Disordered" evidence="1">
    <location>
        <begin position="61"/>
        <end position="101"/>
    </location>
</feature>
<dbReference type="Proteomes" id="UP001428341">
    <property type="component" value="Unassembled WGS sequence"/>
</dbReference>
<dbReference type="AlphaFoldDB" id="A0AAP0MH44"/>
<comment type="caution">
    <text evidence="2">The sequence shown here is derived from an EMBL/GenBank/DDBJ whole genome shotgun (WGS) entry which is preliminary data.</text>
</comment>
<sequence>MSLPEEFMTARKAAIIIFNEPTAFKSYVVTLDAAAKAHLRTHWDGKEQVKGSSSRVLCSANKHSSDQMPSCNRSINATSSEVEATGNQRKKDVLGDEEIGS</sequence>